<dbReference type="SUPFAM" id="SSF50814">
    <property type="entry name" value="Lipocalins"/>
    <property type="match status" value="1"/>
</dbReference>
<sequence length="97" mass="11223">VKFLLHSLACLVPGNKQLLMFSGKFNTIYLASKSMGATAENSPECILMHEVNYFKKYSLMRKNGNCQLHTVWADEAWWKYCSIKCEFRVDCISNMVF</sequence>
<dbReference type="Proteomes" id="UP000694415">
    <property type="component" value="Unplaced"/>
</dbReference>
<evidence type="ECO:0000313" key="2">
    <source>
        <dbReference type="Proteomes" id="UP000694415"/>
    </source>
</evidence>
<name>A0A8C6IGB8_MUSSI</name>
<dbReference type="AlphaFoldDB" id="A0A8C6IGB8"/>
<organism evidence="1 2">
    <name type="scientific">Mus spicilegus</name>
    <name type="common">Mound-building mouse</name>
    <dbReference type="NCBI Taxonomy" id="10103"/>
    <lineage>
        <taxon>Eukaryota</taxon>
        <taxon>Metazoa</taxon>
        <taxon>Chordata</taxon>
        <taxon>Craniata</taxon>
        <taxon>Vertebrata</taxon>
        <taxon>Euteleostomi</taxon>
        <taxon>Mammalia</taxon>
        <taxon>Eutheria</taxon>
        <taxon>Euarchontoglires</taxon>
        <taxon>Glires</taxon>
        <taxon>Rodentia</taxon>
        <taxon>Myomorpha</taxon>
        <taxon>Muroidea</taxon>
        <taxon>Muridae</taxon>
        <taxon>Murinae</taxon>
        <taxon>Mus</taxon>
        <taxon>Mus</taxon>
    </lineage>
</organism>
<dbReference type="Gene3D" id="2.40.128.20">
    <property type="match status" value="1"/>
</dbReference>
<reference evidence="1" key="2">
    <citation type="submission" date="2025-09" db="UniProtKB">
        <authorList>
            <consortium name="Ensembl"/>
        </authorList>
    </citation>
    <scope>IDENTIFICATION</scope>
</reference>
<evidence type="ECO:0000313" key="1">
    <source>
        <dbReference type="Ensembl" id="ENSMSIP00000036020.1"/>
    </source>
</evidence>
<accession>A0A8C6IGB8</accession>
<keyword evidence="2" id="KW-1185">Reference proteome</keyword>
<dbReference type="InterPro" id="IPR012674">
    <property type="entry name" value="Calycin"/>
</dbReference>
<protein>
    <submittedName>
        <fullName evidence="1">Uncharacterized protein</fullName>
    </submittedName>
</protein>
<reference evidence="1" key="1">
    <citation type="submission" date="2025-08" db="UniProtKB">
        <authorList>
            <consortium name="Ensembl"/>
        </authorList>
    </citation>
    <scope>IDENTIFICATION</scope>
</reference>
<dbReference type="Ensembl" id="ENSMSIT00000045366.1">
    <property type="protein sequence ID" value="ENSMSIP00000036020.1"/>
    <property type="gene ID" value="ENSMSIG00000029979.1"/>
</dbReference>
<dbReference type="GeneTree" id="ENSGT00840000132152"/>
<proteinExistence type="predicted"/>